<evidence type="ECO:0000313" key="2">
    <source>
        <dbReference type="Proteomes" id="UP000214747"/>
    </source>
</evidence>
<reference evidence="1 2" key="1">
    <citation type="journal article" date="2010" name="Int. J. Syst. Evol. Microbiol.">
        <title>Reclassification of Herbaspirillum putei as a later heterotypic synonym of Herbaspirillum huttiense, with the description of H. huttiense subsp. huttiense subsp. nov. and H. huttiense subsp. putei subsp. nov., comb. nov., and description of Herbaspirillum aquaticum sp. nov.</title>
        <authorList>
            <person name="Dobritsa A.P."/>
            <person name="Reddy M.C."/>
            <person name="Samadpour M."/>
        </authorList>
    </citation>
    <scope>NUCLEOTIDE SEQUENCE [LARGE SCALE GENOMIC DNA]</scope>
    <source>
        <strain evidence="1 2">IEH 4430</strain>
    </source>
</reference>
<keyword evidence="2" id="KW-1185">Reference proteome</keyword>
<evidence type="ECO:0008006" key="3">
    <source>
        <dbReference type="Google" id="ProtNLM"/>
    </source>
</evidence>
<evidence type="ECO:0000313" key="1">
    <source>
        <dbReference type="EMBL" id="OWY36470.1"/>
    </source>
</evidence>
<proteinExistence type="predicted"/>
<gene>
    <name evidence="1" type="ORF">CEJ45_04515</name>
</gene>
<protein>
    <recommendedName>
        <fullName evidence="3">DUF2846 domain-containing protein</fullName>
    </recommendedName>
</protein>
<name>A0A225SZJ8_9BURK</name>
<comment type="caution">
    <text evidence="1">The sequence shown here is derived from an EMBL/GenBank/DDBJ whole genome shotgun (WGS) entry which is preliminary data.</text>
</comment>
<dbReference type="Proteomes" id="UP000214747">
    <property type="component" value="Unassembled WGS sequence"/>
</dbReference>
<organism evidence="1 2">
    <name type="scientific">Herbaspirillum aquaticum</name>
    <dbReference type="NCBI Taxonomy" id="568783"/>
    <lineage>
        <taxon>Bacteria</taxon>
        <taxon>Pseudomonadati</taxon>
        <taxon>Pseudomonadota</taxon>
        <taxon>Betaproteobacteria</taxon>
        <taxon>Burkholderiales</taxon>
        <taxon>Oxalobacteraceae</taxon>
        <taxon>Herbaspirillum</taxon>
    </lineage>
</organism>
<accession>A0A225SZJ8</accession>
<sequence length="177" mass="19566">MLTMNVDCRVLIRLRNYLLIRGACLASVACSSTASNRQPCVILQQSAQCVAVSRADAVVSSDAKMMSPAEAGYSYLYVARPYAQQRSVASRVFVDGKQVAELGPMTFARVKIGGGEHVVTIATENVQDRQISVRGSQDTHIQYQLTESFFSVSPETKFLERSEMKMKIHRLEMVAPL</sequence>
<dbReference type="EMBL" id="NJGV01000002">
    <property type="protein sequence ID" value="OWY36470.1"/>
    <property type="molecule type" value="Genomic_DNA"/>
</dbReference>
<dbReference type="AlphaFoldDB" id="A0A225SZJ8"/>